<protein>
    <recommendedName>
        <fullName evidence="4">histidinol-phosphate transaminase</fullName>
        <ecNumber evidence="4">2.6.1.9</ecNumber>
    </recommendedName>
</protein>
<dbReference type="Pfam" id="PF00155">
    <property type="entry name" value="Aminotran_1_2"/>
    <property type="match status" value="1"/>
</dbReference>
<evidence type="ECO:0000256" key="11">
    <source>
        <dbReference type="RuleBase" id="RU003693"/>
    </source>
</evidence>
<dbReference type="PATRIC" id="fig|1246995.3.peg.1683"/>
<dbReference type="eggNOG" id="COG0079">
    <property type="taxonomic scope" value="Bacteria"/>
</dbReference>
<dbReference type="EC" id="2.6.1.9" evidence="4"/>
<comment type="catalytic activity">
    <reaction evidence="10">
        <text>L-histidinol phosphate + 2-oxoglutarate = 3-(imidazol-4-yl)-2-oxopropyl phosphate + L-glutamate</text>
        <dbReference type="Rhea" id="RHEA:23744"/>
        <dbReference type="ChEBI" id="CHEBI:16810"/>
        <dbReference type="ChEBI" id="CHEBI:29985"/>
        <dbReference type="ChEBI" id="CHEBI:57766"/>
        <dbReference type="ChEBI" id="CHEBI:57980"/>
        <dbReference type="EC" id="2.6.1.9"/>
    </reaction>
</comment>
<dbReference type="GO" id="GO:0030170">
    <property type="term" value="F:pyridoxal phosphate binding"/>
    <property type="evidence" value="ECO:0007669"/>
    <property type="project" value="InterPro"/>
</dbReference>
<accession>U5VWA2</accession>
<comment type="pathway">
    <text evidence="2">Amino-acid biosynthesis; L-histidine biosynthesis; L-histidine from 5-phospho-alpha-D-ribose 1-diphosphate: step 7/9.</text>
</comment>
<dbReference type="Proteomes" id="UP000017746">
    <property type="component" value="Chromosome"/>
</dbReference>
<dbReference type="EMBL" id="CP006272">
    <property type="protein sequence ID" value="AGZ39941.1"/>
    <property type="molecule type" value="Genomic_DNA"/>
</dbReference>
<evidence type="ECO:0000256" key="10">
    <source>
        <dbReference type="ARBA" id="ARBA00047481"/>
    </source>
</evidence>
<comment type="cofactor">
    <cofactor evidence="1 11">
        <name>pyridoxal 5'-phosphate</name>
        <dbReference type="ChEBI" id="CHEBI:597326"/>
    </cofactor>
</comment>
<evidence type="ECO:0000313" key="13">
    <source>
        <dbReference type="EMBL" id="AGZ39941.1"/>
    </source>
</evidence>
<evidence type="ECO:0000313" key="14">
    <source>
        <dbReference type="Proteomes" id="UP000017746"/>
    </source>
</evidence>
<evidence type="ECO:0000256" key="8">
    <source>
        <dbReference type="ARBA" id="ARBA00022898"/>
    </source>
</evidence>
<comment type="similarity">
    <text evidence="3">Belongs to the class-II pyridoxal-phosphate-dependent aminotransferase family. Histidinol-phosphate aminotransferase subfamily.</text>
</comment>
<keyword evidence="6" id="KW-0028">Amino-acid biosynthesis</keyword>
<reference evidence="13 14" key="1">
    <citation type="journal article" date="2014" name="J. Biotechnol.">
        <title>Complete genome sequence of the actinobacterium Actinoplanes friuliensis HAG 010964, producer of the lipopeptide antibiotic friulimycin.</title>
        <authorList>
            <person name="Ruckert C."/>
            <person name="Szczepanowski R."/>
            <person name="Albersmeier A."/>
            <person name="Goesmann A."/>
            <person name="Fischer N."/>
            <person name="Steinkamper A."/>
            <person name="Puhler A."/>
            <person name="Biener R."/>
            <person name="Schwartz D."/>
            <person name="Kalinowski J."/>
        </authorList>
    </citation>
    <scope>NUCLEOTIDE SEQUENCE [LARGE SCALE GENOMIC DNA]</scope>
    <source>
        <strain evidence="13 14">DSM 7358</strain>
    </source>
</reference>
<evidence type="ECO:0000256" key="2">
    <source>
        <dbReference type="ARBA" id="ARBA00005011"/>
    </source>
</evidence>
<dbReference type="InterPro" id="IPR015421">
    <property type="entry name" value="PyrdxlP-dep_Trfase_major"/>
</dbReference>
<gene>
    <name evidence="13" type="ORF">AFR_08260</name>
</gene>
<keyword evidence="7 13" id="KW-0808">Transferase</keyword>
<dbReference type="GO" id="GO:0004400">
    <property type="term" value="F:histidinol-phosphate transaminase activity"/>
    <property type="evidence" value="ECO:0007669"/>
    <property type="project" value="UniProtKB-EC"/>
</dbReference>
<dbReference type="PROSITE" id="PS00599">
    <property type="entry name" value="AA_TRANSFER_CLASS_2"/>
    <property type="match status" value="1"/>
</dbReference>
<dbReference type="GO" id="GO:0000105">
    <property type="term" value="P:L-histidine biosynthetic process"/>
    <property type="evidence" value="ECO:0007669"/>
    <property type="project" value="UniProtKB-KW"/>
</dbReference>
<dbReference type="Gene3D" id="3.90.1150.10">
    <property type="entry name" value="Aspartate Aminotransferase, domain 1"/>
    <property type="match status" value="1"/>
</dbReference>
<evidence type="ECO:0000256" key="1">
    <source>
        <dbReference type="ARBA" id="ARBA00001933"/>
    </source>
</evidence>
<dbReference type="PANTHER" id="PTHR43643">
    <property type="entry name" value="HISTIDINOL-PHOSPHATE AMINOTRANSFERASE 2"/>
    <property type="match status" value="1"/>
</dbReference>
<evidence type="ECO:0000256" key="5">
    <source>
        <dbReference type="ARBA" id="ARBA00022576"/>
    </source>
</evidence>
<dbReference type="InterPro" id="IPR001917">
    <property type="entry name" value="Aminotrans_II_pyridoxalP_BS"/>
</dbReference>
<feature type="domain" description="Aminotransferase class I/classII large" evidence="12">
    <location>
        <begin position="5"/>
        <end position="222"/>
    </location>
</feature>
<evidence type="ECO:0000256" key="3">
    <source>
        <dbReference type="ARBA" id="ARBA00007970"/>
    </source>
</evidence>
<dbReference type="AlphaFoldDB" id="U5VWA2"/>
<evidence type="ECO:0000256" key="7">
    <source>
        <dbReference type="ARBA" id="ARBA00022679"/>
    </source>
</evidence>
<keyword evidence="8 11" id="KW-0663">Pyridoxal phosphate</keyword>
<keyword evidence="14" id="KW-1185">Reference proteome</keyword>
<dbReference type="PANTHER" id="PTHR43643:SF6">
    <property type="entry name" value="HISTIDINOL-PHOSPHATE AMINOTRANSFERASE"/>
    <property type="match status" value="1"/>
</dbReference>
<dbReference type="CDD" id="cd00609">
    <property type="entry name" value="AAT_like"/>
    <property type="match status" value="1"/>
</dbReference>
<keyword evidence="9" id="KW-0368">Histidine biosynthesis</keyword>
<keyword evidence="5 13" id="KW-0032">Aminotransferase</keyword>
<evidence type="ECO:0000259" key="12">
    <source>
        <dbReference type="Pfam" id="PF00155"/>
    </source>
</evidence>
<dbReference type="KEGG" id="afs:AFR_08260"/>
<dbReference type="HOGENOM" id="CLU_017584_3_0_11"/>
<dbReference type="InterPro" id="IPR004839">
    <property type="entry name" value="Aminotransferase_I/II_large"/>
</dbReference>
<dbReference type="InterPro" id="IPR050106">
    <property type="entry name" value="HistidinolP_aminotransfase"/>
</dbReference>
<dbReference type="SUPFAM" id="SSF53383">
    <property type="entry name" value="PLP-dependent transferases"/>
    <property type="match status" value="1"/>
</dbReference>
<evidence type="ECO:0000256" key="4">
    <source>
        <dbReference type="ARBA" id="ARBA00012748"/>
    </source>
</evidence>
<sequence length="234" mass="25916">MRGVPYNDDLTFPYERFERALERTPKLIVLINPNNPTGTHIDLAFIEQVVRTHPDVPVIVDEAYFEFTGRTVAPLTAKYDNLLVIRTFSKAFAMAGMRLGYVVAHPGVITQLAKMRNPFDVNSLAMVAAKAQLAHVDEIRAYVDEVMLAIKPSAVNFFSERGVAFWPGAANFVLVRPSNCQAVVVELKAAGILVRPITATPLAGTFRMSMGTQEEMTRVFDVLDGLSFLRKAEA</sequence>
<organism evidence="13 14">
    <name type="scientific">Actinoplanes friuliensis DSM 7358</name>
    <dbReference type="NCBI Taxonomy" id="1246995"/>
    <lineage>
        <taxon>Bacteria</taxon>
        <taxon>Bacillati</taxon>
        <taxon>Actinomycetota</taxon>
        <taxon>Actinomycetes</taxon>
        <taxon>Micromonosporales</taxon>
        <taxon>Micromonosporaceae</taxon>
        <taxon>Actinoplanes</taxon>
    </lineage>
</organism>
<proteinExistence type="inferred from homology"/>
<dbReference type="InterPro" id="IPR015424">
    <property type="entry name" value="PyrdxlP-dep_Trfase"/>
</dbReference>
<dbReference type="STRING" id="1246995.AFR_08260"/>
<dbReference type="Gene3D" id="3.40.640.10">
    <property type="entry name" value="Type I PLP-dependent aspartate aminotransferase-like (Major domain)"/>
    <property type="match status" value="1"/>
</dbReference>
<evidence type="ECO:0000256" key="6">
    <source>
        <dbReference type="ARBA" id="ARBA00022605"/>
    </source>
</evidence>
<dbReference type="InterPro" id="IPR015422">
    <property type="entry name" value="PyrdxlP-dep_Trfase_small"/>
</dbReference>
<evidence type="ECO:0000256" key="9">
    <source>
        <dbReference type="ARBA" id="ARBA00023102"/>
    </source>
</evidence>
<name>U5VWA2_9ACTN</name>